<feature type="transmembrane region" description="Helical" evidence="1">
    <location>
        <begin position="12"/>
        <end position="34"/>
    </location>
</feature>
<dbReference type="eggNOG" id="COG4968">
    <property type="taxonomic scope" value="Bacteria"/>
</dbReference>
<keyword evidence="1" id="KW-1133">Transmembrane helix</keyword>
<dbReference type="STRING" id="648996.Theam_0387"/>
<keyword evidence="3" id="KW-1185">Reference proteome</keyword>
<protein>
    <recommendedName>
        <fullName evidence="4">Prepilin-type N-terminal cleavage/methylation domain-containing protein</fullName>
    </recommendedName>
</protein>
<dbReference type="AlphaFoldDB" id="E8T4U8"/>
<dbReference type="NCBIfam" id="TIGR02532">
    <property type="entry name" value="IV_pilin_GFxxxE"/>
    <property type="match status" value="1"/>
</dbReference>
<gene>
    <name evidence="2" type="ordered locus">Theam_0387</name>
</gene>
<name>E8T4U8_THEA1</name>
<evidence type="ECO:0008006" key="4">
    <source>
        <dbReference type="Google" id="ProtNLM"/>
    </source>
</evidence>
<keyword evidence="1" id="KW-0812">Transmembrane</keyword>
<reference evidence="2" key="1">
    <citation type="submission" date="2011-01" db="EMBL/GenBank/DDBJ databases">
        <title>Complete sequence of chromosome of Thermovibrio ammonificans HB-1.</title>
        <authorList>
            <consortium name="US DOE Joint Genome Institute"/>
            <person name="Lucas S."/>
            <person name="Copeland A."/>
            <person name="Lapidus A."/>
            <person name="Cheng J.-F."/>
            <person name="Goodwin L."/>
            <person name="Pitluck S."/>
            <person name="Davenport K."/>
            <person name="Detter J.C."/>
            <person name="Han C."/>
            <person name="Tapia R."/>
            <person name="Land M."/>
            <person name="Hauser L."/>
            <person name="Kyrpides N."/>
            <person name="Ivanova N."/>
            <person name="Ovchinnikova G."/>
            <person name="Vetriani C."/>
            <person name="Woyke T."/>
        </authorList>
    </citation>
    <scope>NUCLEOTIDE SEQUENCE [LARGE SCALE GENOMIC DNA]</scope>
    <source>
        <strain evidence="2">HB-1</strain>
    </source>
</reference>
<organism evidence="2 3">
    <name type="scientific">Thermovibrio ammonificans (strain DSM 15698 / JCM 12110 / HB-1)</name>
    <dbReference type="NCBI Taxonomy" id="648996"/>
    <lineage>
        <taxon>Bacteria</taxon>
        <taxon>Pseudomonadati</taxon>
        <taxon>Aquificota</taxon>
        <taxon>Aquificia</taxon>
        <taxon>Desulfurobacteriales</taxon>
        <taxon>Desulfurobacteriaceae</taxon>
        <taxon>Thermovibrio</taxon>
    </lineage>
</organism>
<dbReference type="HOGENOM" id="CLU_1453749_0_0_0"/>
<evidence type="ECO:0000313" key="2">
    <source>
        <dbReference type="EMBL" id="ADU96360.1"/>
    </source>
</evidence>
<dbReference type="RefSeq" id="WP_013537146.1">
    <property type="nucleotide sequence ID" value="NC_014926.1"/>
</dbReference>
<dbReference type="PROSITE" id="PS00409">
    <property type="entry name" value="PROKAR_NTER_METHYL"/>
    <property type="match status" value="1"/>
</dbReference>
<dbReference type="Pfam" id="PF07963">
    <property type="entry name" value="N_methyl"/>
    <property type="match status" value="1"/>
</dbReference>
<proteinExistence type="predicted"/>
<dbReference type="EMBL" id="CP002444">
    <property type="protein sequence ID" value="ADU96360.1"/>
    <property type="molecule type" value="Genomic_DNA"/>
</dbReference>
<dbReference type="Proteomes" id="UP000006362">
    <property type="component" value="Chromosome"/>
</dbReference>
<dbReference type="SUPFAM" id="SSF54523">
    <property type="entry name" value="Pili subunits"/>
    <property type="match status" value="1"/>
</dbReference>
<evidence type="ECO:0000313" key="3">
    <source>
        <dbReference type="Proteomes" id="UP000006362"/>
    </source>
</evidence>
<keyword evidence="1" id="KW-0472">Membrane</keyword>
<sequence>MRSTKPAKGGFTLLELLIAVALAGIVLTVAYQFFNFVERGGKAAVETSKASNTITPLFYLLLKDLESVNGAYGPLTARRDLDGNVTQITYYTENCYFFKGVCQVKLWILKKEEKPLFLVRSERPINALTATPWKDSFISGKVSSIDLLAPSTDGWKEVNVARGGLIKLILKIKGEGELPLTFKLRT</sequence>
<dbReference type="KEGG" id="tam:Theam_0387"/>
<accession>E8T4U8</accession>
<dbReference type="InterPro" id="IPR012902">
    <property type="entry name" value="N_methyl_site"/>
</dbReference>
<dbReference type="InterPro" id="IPR045584">
    <property type="entry name" value="Pilin-like"/>
</dbReference>
<evidence type="ECO:0000256" key="1">
    <source>
        <dbReference type="SAM" id="Phobius"/>
    </source>
</evidence>
<dbReference type="OrthoDB" id="14643at2"/>